<feature type="transmembrane region" description="Helical" evidence="5">
    <location>
        <begin position="113"/>
        <end position="135"/>
    </location>
</feature>
<dbReference type="PROSITE" id="PS00216">
    <property type="entry name" value="SUGAR_TRANSPORT_1"/>
    <property type="match status" value="1"/>
</dbReference>
<evidence type="ECO:0000256" key="1">
    <source>
        <dbReference type="ARBA" id="ARBA00004651"/>
    </source>
</evidence>
<feature type="transmembrane region" description="Helical" evidence="5">
    <location>
        <begin position="251"/>
        <end position="269"/>
    </location>
</feature>
<accession>A0A939LPY0</accession>
<feature type="domain" description="Major facilitator superfamily (MFS) profile" evidence="6">
    <location>
        <begin position="1"/>
        <end position="364"/>
    </location>
</feature>
<dbReference type="AlphaFoldDB" id="A0A939LPY0"/>
<dbReference type="PROSITE" id="PS50850">
    <property type="entry name" value="MFS"/>
    <property type="match status" value="1"/>
</dbReference>
<evidence type="ECO:0000256" key="2">
    <source>
        <dbReference type="ARBA" id="ARBA00022692"/>
    </source>
</evidence>
<feature type="transmembrane region" description="Helical" evidence="5">
    <location>
        <begin position="79"/>
        <end position="101"/>
    </location>
</feature>
<feature type="transmembrane region" description="Helical" evidence="5">
    <location>
        <begin position="218"/>
        <end position="239"/>
    </location>
</feature>
<reference evidence="7" key="1">
    <citation type="submission" date="2021-03" db="EMBL/GenBank/DDBJ databases">
        <title>Actinotalea soli sp. nov., isolated from soil.</title>
        <authorList>
            <person name="Ping W."/>
            <person name="Zhang J."/>
        </authorList>
    </citation>
    <scope>NUCLEOTIDE SEQUENCE</scope>
    <source>
        <strain evidence="7">BY-33</strain>
    </source>
</reference>
<dbReference type="GO" id="GO:0005886">
    <property type="term" value="C:plasma membrane"/>
    <property type="evidence" value="ECO:0007669"/>
    <property type="project" value="UniProtKB-SubCell"/>
</dbReference>
<evidence type="ECO:0000259" key="6">
    <source>
        <dbReference type="PROSITE" id="PS50850"/>
    </source>
</evidence>
<dbReference type="Proteomes" id="UP000664209">
    <property type="component" value="Unassembled WGS sequence"/>
</dbReference>
<sequence>MVFYLLMTTMALYAVERFAAADAEAGLASSMYIVGALASRAWAGAAADVLGRRRVLLAGLVLFVLASLSYPAASTLTLLLVVRFVHGAAFGAAHTAVSATVQSLIPPSRRAEGTGYFGMSATLATALGPLLAIVLVDGPGYTALFAASAVASVLAMLAALALRAPQERLVRAAGPRRSLLGGLIEPAALPIASVALVLGAAFSGILTFVTSFAQSIDLGGAAAAFFLVYAVVVLAARLVAGRLQDSRGDDVVMYPAIACFAAAMVVLTVTANAPMLLLAGALAGAGFGTFMSAGQAIAVTASPPVRVGRAVGTYFLLLDLGTGVGPVLLGLLVTAGGYGLMYGVLAVVVVGGGLLYRQVHGGRRVRG</sequence>
<dbReference type="SUPFAM" id="SSF103473">
    <property type="entry name" value="MFS general substrate transporter"/>
    <property type="match status" value="1"/>
</dbReference>
<evidence type="ECO:0000313" key="7">
    <source>
        <dbReference type="EMBL" id="MBO1751813.1"/>
    </source>
</evidence>
<protein>
    <submittedName>
        <fullName evidence="7">MFS transporter</fullName>
    </submittedName>
</protein>
<gene>
    <name evidence="7" type="ORF">J4G33_08365</name>
</gene>
<dbReference type="PANTHER" id="PTHR23531:SF1">
    <property type="entry name" value="QUINOLENE RESISTANCE PROTEIN NORA"/>
    <property type="match status" value="1"/>
</dbReference>
<keyword evidence="3 5" id="KW-1133">Transmembrane helix</keyword>
<feature type="transmembrane region" description="Helical" evidence="5">
    <location>
        <begin position="183"/>
        <end position="206"/>
    </location>
</feature>
<keyword evidence="4 5" id="KW-0472">Membrane</keyword>
<evidence type="ECO:0000256" key="5">
    <source>
        <dbReference type="SAM" id="Phobius"/>
    </source>
</evidence>
<dbReference type="EMBL" id="JAGEMK010000003">
    <property type="protein sequence ID" value="MBO1751813.1"/>
    <property type="molecule type" value="Genomic_DNA"/>
</dbReference>
<name>A0A939LPY0_9CELL</name>
<dbReference type="InterPro" id="IPR005829">
    <property type="entry name" value="Sugar_transporter_CS"/>
</dbReference>
<organism evidence="7 8">
    <name type="scientific">Actinotalea soli</name>
    <dbReference type="NCBI Taxonomy" id="2819234"/>
    <lineage>
        <taxon>Bacteria</taxon>
        <taxon>Bacillati</taxon>
        <taxon>Actinomycetota</taxon>
        <taxon>Actinomycetes</taxon>
        <taxon>Micrococcales</taxon>
        <taxon>Cellulomonadaceae</taxon>
        <taxon>Actinotalea</taxon>
    </lineage>
</organism>
<dbReference type="InterPro" id="IPR052714">
    <property type="entry name" value="MFS_Exporter"/>
</dbReference>
<feature type="transmembrane region" description="Helical" evidence="5">
    <location>
        <begin position="275"/>
        <end position="299"/>
    </location>
</feature>
<keyword evidence="8" id="KW-1185">Reference proteome</keyword>
<dbReference type="Gene3D" id="1.20.1250.20">
    <property type="entry name" value="MFS general substrate transporter like domains"/>
    <property type="match status" value="1"/>
</dbReference>
<evidence type="ECO:0000256" key="4">
    <source>
        <dbReference type="ARBA" id="ARBA00023136"/>
    </source>
</evidence>
<comment type="caution">
    <text evidence="7">The sequence shown here is derived from an EMBL/GenBank/DDBJ whole genome shotgun (WGS) entry which is preliminary data.</text>
</comment>
<comment type="subcellular location">
    <subcellularLocation>
        <location evidence="1">Cell membrane</location>
        <topology evidence="1">Multi-pass membrane protein</topology>
    </subcellularLocation>
</comment>
<evidence type="ECO:0000256" key="3">
    <source>
        <dbReference type="ARBA" id="ARBA00022989"/>
    </source>
</evidence>
<dbReference type="InterPro" id="IPR036259">
    <property type="entry name" value="MFS_trans_sf"/>
</dbReference>
<feature type="transmembrane region" description="Helical" evidence="5">
    <location>
        <begin position="311"/>
        <end position="333"/>
    </location>
</feature>
<keyword evidence="2 5" id="KW-0812">Transmembrane</keyword>
<dbReference type="PANTHER" id="PTHR23531">
    <property type="entry name" value="QUINOLENE RESISTANCE PROTEIN NORA"/>
    <property type="match status" value="1"/>
</dbReference>
<feature type="transmembrane region" description="Helical" evidence="5">
    <location>
        <begin position="55"/>
        <end position="73"/>
    </location>
</feature>
<dbReference type="InterPro" id="IPR020846">
    <property type="entry name" value="MFS_dom"/>
</dbReference>
<dbReference type="Pfam" id="PF07690">
    <property type="entry name" value="MFS_1"/>
    <property type="match status" value="1"/>
</dbReference>
<feature type="transmembrane region" description="Helical" evidence="5">
    <location>
        <begin position="141"/>
        <end position="162"/>
    </location>
</feature>
<dbReference type="GO" id="GO:0022857">
    <property type="term" value="F:transmembrane transporter activity"/>
    <property type="evidence" value="ECO:0007669"/>
    <property type="project" value="InterPro"/>
</dbReference>
<feature type="transmembrane region" description="Helical" evidence="5">
    <location>
        <begin position="339"/>
        <end position="356"/>
    </location>
</feature>
<evidence type="ECO:0000313" key="8">
    <source>
        <dbReference type="Proteomes" id="UP000664209"/>
    </source>
</evidence>
<proteinExistence type="predicted"/>
<dbReference type="InterPro" id="IPR011701">
    <property type="entry name" value="MFS"/>
</dbReference>